<dbReference type="AlphaFoldDB" id="V6LZU8"/>
<dbReference type="Gene3D" id="3.90.1720.10">
    <property type="entry name" value="endopeptidase domain like (from Nostoc punctiforme)"/>
    <property type="match status" value="1"/>
</dbReference>
<gene>
    <name evidence="1" type="ORF">SS50377_13622</name>
    <name evidence="2" type="ORF">SS50377_28177</name>
</gene>
<dbReference type="VEuPathDB" id="GiardiaDB:SS50377_28177"/>
<dbReference type="InterPro" id="IPR038765">
    <property type="entry name" value="Papain-like_cys_pep_sf"/>
</dbReference>
<dbReference type="EMBL" id="AUWU02000008">
    <property type="protein sequence ID" value="KAH0570202.1"/>
    <property type="molecule type" value="Genomic_DNA"/>
</dbReference>
<reference evidence="2" key="2">
    <citation type="submission" date="2020-12" db="EMBL/GenBank/DDBJ databases">
        <title>New Spironucleus salmonicida genome in near-complete chromosomes.</title>
        <authorList>
            <person name="Xu F."/>
            <person name="Kurt Z."/>
            <person name="Jimenez-Gonzalez A."/>
            <person name="Astvaldsson A."/>
            <person name="Andersson J.O."/>
            <person name="Svard S.G."/>
        </authorList>
    </citation>
    <scope>NUCLEOTIDE SEQUENCE</scope>
    <source>
        <strain evidence="2">ATCC 50377</strain>
    </source>
</reference>
<name>V6LZU8_9EUKA</name>
<evidence type="ECO:0000313" key="3">
    <source>
        <dbReference type="Proteomes" id="UP000018208"/>
    </source>
</evidence>
<keyword evidence="3" id="KW-1185">Reference proteome</keyword>
<evidence type="ECO:0008006" key="4">
    <source>
        <dbReference type="Google" id="ProtNLM"/>
    </source>
</evidence>
<sequence>MDEQLEDVPDLFAPQSQPSLQDAFEQFRQKRIQLNALARKQLQPKHRTPEQLQILRQKFIDTAFKYLGVPYRKCEHPDGSELSTYYIELDCCGLVRQVLYDMEDDLGFKPLFFNQAYQFDTLPLRYDSHDKIKPGDLVFYAGRYEDTFKRPQKHNMVHVEIYLGGNETPEKCIGSRFRKGVVSVFDSYKFHSTAWGLEKMYFCSIDTWLDGVCFSDCPLHQWEQGRIKSLKGSIFDPIGIEDEIANEGN</sequence>
<protein>
    <recommendedName>
        <fullName evidence="4">NlpC/P60 family protein</fullName>
    </recommendedName>
</protein>
<dbReference type="OrthoDB" id="202825at2759"/>
<dbReference type="EMBL" id="KI546076">
    <property type="protein sequence ID" value="EST46379.1"/>
    <property type="molecule type" value="Genomic_DNA"/>
</dbReference>
<organism evidence="1">
    <name type="scientific">Spironucleus salmonicida</name>
    <dbReference type="NCBI Taxonomy" id="348837"/>
    <lineage>
        <taxon>Eukaryota</taxon>
        <taxon>Metamonada</taxon>
        <taxon>Diplomonadida</taxon>
        <taxon>Hexamitidae</taxon>
        <taxon>Hexamitinae</taxon>
        <taxon>Spironucleus</taxon>
    </lineage>
</organism>
<dbReference type="PANTHER" id="PTHR47664:SF1">
    <property type="entry name" value="CHROMOSOME UNDETERMINED SCAFFOLD_14, WHOLE GENOME SHOTGUN SEQUENCE"/>
    <property type="match status" value="1"/>
</dbReference>
<reference evidence="1 2" key="1">
    <citation type="journal article" date="2014" name="PLoS Genet.">
        <title>The Genome of Spironucleus salmonicida Highlights a Fish Pathogen Adapted to Fluctuating Environments.</title>
        <authorList>
            <person name="Xu F."/>
            <person name="Jerlstrom-Hultqvist J."/>
            <person name="Einarsson E."/>
            <person name="Astvaldsson A."/>
            <person name="Svard S.G."/>
            <person name="Andersson J.O."/>
        </authorList>
    </citation>
    <scope>NUCLEOTIDE SEQUENCE</scope>
    <source>
        <strain evidence="2">ATCC 50377</strain>
    </source>
</reference>
<dbReference type="PANTHER" id="PTHR47664">
    <property type="entry name" value="NLPC_P60 DOMAIN-CONTAINING PROTEIN"/>
    <property type="match status" value="1"/>
</dbReference>
<evidence type="ECO:0000313" key="1">
    <source>
        <dbReference type="EMBL" id="EST46379.1"/>
    </source>
</evidence>
<dbReference type="SUPFAM" id="SSF54001">
    <property type="entry name" value="Cysteine proteinases"/>
    <property type="match status" value="1"/>
</dbReference>
<evidence type="ECO:0000313" key="2">
    <source>
        <dbReference type="EMBL" id="KAH0570202.1"/>
    </source>
</evidence>
<proteinExistence type="predicted"/>
<dbReference type="Proteomes" id="UP000018208">
    <property type="component" value="Unassembled WGS sequence"/>
</dbReference>
<accession>V6LZU8</accession>